<accession>A0A948X3N2</accession>
<reference evidence="2" key="1">
    <citation type="journal article" date="2021" name="PeerJ">
        <title>Extensive microbial diversity within the chicken gut microbiome revealed by metagenomics and culture.</title>
        <authorList>
            <person name="Gilroy R."/>
            <person name="Ravi A."/>
            <person name="Getino M."/>
            <person name="Pursley I."/>
            <person name="Horton D.L."/>
            <person name="Alikhan N.F."/>
            <person name="Baker D."/>
            <person name="Gharbi K."/>
            <person name="Hall N."/>
            <person name="Watson M."/>
            <person name="Adriaenssens E.M."/>
            <person name="Foster-Nyarko E."/>
            <person name="Jarju S."/>
            <person name="Secka A."/>
            <person name="Antonio M."/>
            <person name="Oren A."/>
            <person name="Chaudhuri R.R."/>
            <person name="La Ragione R."/>
            <person name="Hildebrand F."/>
            <person name="Pallen M.J."/>
        </authorList>
    </citation>
    <scope>NUCLEOTIDE SEQUENCE</scope>
    <source>
        <strain evidence="2">8470</strain>
    </source>
</reference>
<dbReference type="Proteomes" id="UP000784286">
    <property type="component" value="Unassembled WGS sequence"/>
</dbReference>
<sequence>MKKNLLQTVCFALCISLFSCTSRHFLKDEEYRTRVENDFKAKQTALPYGNLFNVFSQEMSTEEREAMTFLYAYMTPGDITDYPGEFYLKNVRLAFGTRESMPWGPSIPDIVFRHFVLPVRINNENMDNSREVFLKELTPRIKGLSMYDAVLEVNHWCHEKAVYAPTDSRTSSPLATIKTAYGRCGEESTLLVAALRSVGIPARQVYTPRWAHTDDNHAWVEAWVDGKWYFLGACEPEPVLNLGWFNAPASRSMLMHTKVFGSYNGPEEVMKRTANYTEINIIDNYGTSAHTTVTVKDTEGRPVPDANVEFKLYNYAEFYTVSRQTSDKNGQAQLSAGLGDLLVFASAGNLFGYRKISFGKDRDVTVTLSHKVGDRFSDSILIVPPAEKAVYPQTTEEQVARNARRMQTEDSIRNAYVQTFPNRKMIEGFAKDSGLNTEEALKYITGARGNYEEIMRFLSHAAERNSATRAFDMLGTLSEKDLRDTPCSVLEDHLYTTDPQADVAEILAPRIASEMLTPYRSYLQKHIQASLSETFRNDPQQLVNWCRDSLTIRNDLNTLFTTTSPEGVWKSRVTDSASRNIFFVASARSLGIPAWIDEITGNVCFRQKGEIRIADFEAAASRHPEKGKVKADYRQIPRLDNPKYYSHFTISRYADGRFILQNYPESTTWMSLLKNGTDVETGYYMMVSGSRMASGSVLGEIAFFNVEKGKTTAATLTMRDNPEDIRVIGNFNSESLFTLPETGEQTSVLKTTGRGYFVIGILGAGEEPTNHALKDLEARKDALEKWGRTFVLLFPDESSYNKFDKKEFPNLPSNVVFGIDNGKQIQRAIAESMKLSNPNQLPIFIVADTFNRVVFESHGYTIGLGEQLLRVIHGL</sequence>
<dbReference type="PANTHER" id="PTHR35532">
    <property type="entry name" value="SIMILAR TO POLYHYDROXYALKANOATE DEPOLYMERASE"/>
    <property type="match status" value="1"/>
</dbReference>
<dbReference type="PROSITE" id="PS51257">
    <property type="entry name" value="PROKAR_LIPOPROTEIN"/>
    <property type="match status" value="1"/>
</dbReference>
<name>A0A948X3N2_9BACT</name>
<proteinExistence type="predicted"/>
<evidence type="ECO:0000313" key="3">
    <source>
        <dbReference type="Proteomes" id="UP000784286"/>
    </source>
</evidence>
<evidence type="ECO:0000313" key="2">
    <source>
        <dbReference type="EMBL" id="MBU3856666.1"/>
    </source>
</evidence>
<gene>
    <name evidence="2" type="ORF">H9928_08980</name>
</gene>
<dbReference type="SUPFAM" id="SSF54001">
    <property type="entry name" value="Cysteine proteinases"/>
    <property type="match status" value="1"/>
</dbReference>
<dbReference type="AlphaFoldDB" id="A0A948X3N2"/>
<dbReference type="Gene3D" id="2.60.40.1120">
    <property type="entry name" value="Carboxypeptidase-like, regulatory domain"/>
    <property type="match status" value="1"/>
</dbReference>
<dbReference type="EMBL" id="JAHLFJ010000080">
    <property type="protein sequence ID" value="MBU3856666.1"/>
    <property type="molecule type" value="Genomic_DNA"/>
</dbReference>
<dbReference type="InterPro" id="IPR002931">
    <property type="entry name" value="Transglutaminase-like"/>
</dbReference>
<dbReference type="SMART" id="SM00460">
    <property type="entry name" value="TGc"/>
    <property type="match status" value="1"/>
</dbReference>
<organism evidence="2 3">
    <name type="scientific">Candidatus Phocaeicola excrementipullorum</name>
    <dbReference type="NCBI Taxonomy" id="2838731"/>
    <lineage>
        <taxon>Bacteria</taxon>
        <taxon>Pseudomonadati</taxon>
        <taxon>Bacteroidota</taxon>
        <taxon>Bacteroidia</taxon>
        <taxon>Bacteroidales</taxon>
        <taxon>Bacteroidaceae</taxon>
        <taxon>Phocaeicola</taxon>
    </lineage>
</organism>
<dbReference type="Pfam" id="PF01841">
    <property type="entry name" value="Transglut_core"/>
    <property type="match status" value="1"/>
</dbReference>
<feature type="domain" description="Transglutaminase-like" evidence="1">
    <location>
        <begin position="176"/>
        <end position="235"/>
    </location>
</feature>
<reference evidence="2" key="2">
    <citation type="submission" date="2021-04" db="EMBL/GenBank/DDBJ databases">
        <authorList>
            <person name="Gilroy R."/>
        </authorList>
    </citation>
    <scope>NUCLEOTIDE SEQUENCE</scope>
    <source>
        <strain evidence="2">8470</strain>
    </source>
</reference>
<dbReference type="Gene3D" id="3.10.620.30">
    <property type="match status" value="1"/>
</dbReference>
<dbReference type="InterPro" id="IPR038765">
    <property type="entry name" value="Papain-like_cys_pep_sf"/>
</dbReference>
<dbReference type="PANTHER" id="PTHR35532:SF5">
    <property type="entry name" value="CARBOHYDRATE-BINDING DOMAIN-CONTAINING PROTEIN"/>
    <property type="match status" value="1"/>
</dbReference>
<comment type="caution">
    <text evidence="2">The sequence shown here is derived from an EMBL/GenBank/DDBJ whole genome shotgun (WGS) entry which is preliminary data.</text>
</comment>
<protein>
    <submittedName>
        <fullName evidence="2">Transglutaminase domain-containing protein</fullName>
    </submittedName>
</protein>
<evidence type="ECO:0000259" key="1">
    <source>
        <dbReference type="SMART" id="SM00460"/>
    </source>
</evidence>